<feature type="region of interest" description="Disordered" evidence="8">
    <location>
        <begin position="273"/>
        <end position="299"/>
    </location>
</feature>
<proteinExistence type="predicted"/>
<accession>A0ABM1Y318</accession>
<dbReference type="InterPro" id="IPR056436">
    <property type="entry name" value="Znf-C2H2_ZIC1-5/GLI1-3-like"/>
</dbReference>
<keyword evidence="4 7" id="KW-0863">Zinc-finger</keyword>
<feature type="domain" description="C2H2-type" evidence="9">
    <location>
        <begin position="417"/>
        <end position="446"/>
    </location>
</feature>
<organism evidence="10 11">
    <name type="scientific">Aedes albopictus</name>
    <name type="common">Asian tiger mosquito</name>
    <name type="synonym">Stegomyia albopicta</name>
    <dbReference type="NCBI Taxonomy" id="7160"/>
    <lineage>
        <taxon>Eukaryota</taxon>
        <taxon>Metazoa</taxon>
        <taxon>Ecdysozoa</taxon>
        <taxon>Arthropoda</taxon>
        <taxon>Hexapoda</taxon>
        <taxon>Insecta</taxon>
        <taxon>Pterygota</taxon>
        <taxon>Neoptera</taxon>
        <taxon>Endopterygota</taxon>
        <taxon>Diptera</taxon>
        <taxon>Nematocera</taxon>
        <taxon>Culicoidea</taxon>
        <taxon>Culicidae</taxon>
        <taxon>Culicinae</taxon>
        <taxon>Aedini</taxon>
        <taxon>Aedes</taxon>
        <taxon>Stegomyia</taxon>
    </lineage>
</organism>
<evidence type="ECO:0000256" key="7">
    <source>
        <dbReference type="PROSITE-ProRule" id="PRU00042"/>
    </source>
</evidence>
<evidence type="ECO:0000256" key="6">
    <source>
        <dbReference type="ARBA" id="ARBA00023242"/>
    </source>
</evidence>
<evidence type="ECO:0000259" key="9">
    <source>
        <dbReference type="PROSITE" id="PS50157"/>
    </source>
</evidence>
<feature type="domain" description="C2H2-type" evidence="9">
    <location>
        <begin position="447"/>
        <end position="476"/>
    </location>
</feature>
<dbReference type="Pfam" id="PF00096">
    <property type="entry name" value="zf-C2H2"/>
    <property type="match status" value="3"/>
</dbReference>
<dbReference type="GeneID" id="109430300"/>
<dbReference type="RefSeq" id="XP_019561899.2">
    <property type="nucleotide sequence ID" value="XM_019706354.3"/>
</dbReference>
<dbReference type="Proteomes" id="UP000069940">
    <property type="component" value="Unassembled WGS sequence"/>
</dbReference>
<dbReference type="PANTHER" id="PTHR45718">
    <property type="entry name" value="TRANSCRIPTIONAL ACTIVATOR CUBITUS INTERRUPTUS"/>
    <property type="match status" value="1"/>
</dbReference>
<name>A0ABM1Y318_AEDAL</name>
<evidence type="ECO:0000313" key="10">
    <source>
        <dbReference type="EnsemblMetazoa" id="AALFPA23_005211.P6591"/>
    </source>
</evidence>
<dbReference type="PANTHER" id="PTHR45718:SF7">
    <property type="entry name" value="C2H2-TYPE DOMAIN-CONTAINING PROTEIN"/>
    <property type="match status" value="1"/>
</dbReference>
<dbReference type="PROSITE" id="PS50157">
    <property type="entry name" value="ZINC_FINGER_C2H2_2"/>
    <property type="match status" value="4"/>
</dbReference>
<dbReference type="InterPro" id="IPR013087">
    <property type="entry name" value="Znf_C2H2_type"/>
</dbReference>
<evidence type="ECO:0000313" key="11">
    <source>
        <dbReference type="Proteomes" id="UP000069940"/>
    </source>
</evidence>
<comment type="subcellular location">
    <subcellularLocation>
        <location evidence="1">Nucleus</location>
    </subcellularLocation>
</comment>
<feature type="compositionally biased region" description="Acidic residues" evidence="8">
    <location>
        <begin position="335"/>
        <end position="345"/>
    </location>
</feature>
<keyword evidence="11" id="KW-1185">Reference proteome</keyword>
<sequence>MLSAFLLKMFENKVFVAGQMGTEQFDVTRCVDIGVQISNFSNMSLLTPTTPGTFKDPVYFGERCPNSKVFYSGKMKSSFSPPSSSHSSFEDNNAEMDDESDMVNASESSANNYNHQPCMMQQKHEDLYFKFDPEYIEKMQSSVCMSPATTIATPLTSNSVVNSEYYNFNDVNCQSKNQSPCSSPPLDPWITSSLSMGFPNLVDPKPSNSPKQTNVGIHSGWQQLPSIKSAFGNSIQFDDSSKNFGLHSAHANYMIDYFDTSFLDQFNQNVEISGNSSHTNNSNDAYQHPVENYNTSLPTEKPNREFKDIWVQQHQQPCHESVEHNRKVSIKQETQEEPEDEPENDSEQVLECLWTDCNLKFPDQGTLVGHIEKTHVEVKKGEEFACFWLDCPRRYRPFNARYKLLIHMRVHSGEKPNKCPFSGCEKAFSRLENLKIHQRSHTGERPYNCQYFGCSKAFSNSSDRAKHQRTHYDTKPYACQLPGCSKRYTDPSSLRKHVKNHACRAEGHGRRKSHKDSLATHSSSVSSTTIDSLRRHSESSINTQYEPPPTPSQVDTSGENAFEFDEVFDDAPTQLVSDRVEYNGNSNPSVNGLNFNDMSSCFMKMMQPDHCSSPGEKPCQDEYISYECVKNFLGEGNYLEEYHLEDSAINVDVDHSQKVISPFEYDFFNNVV</sequence>
<evidence type="ECO:0000256" key="8">
    <source>
        <dbReference type="SAM" id="MobiDB-lite"/>
    </source>
</evidence>
<feature type="domain" description="C2H2-type" evidence="9">
    <location>
        <begin position="477"/>
        <end position="506"/>
    </location>
</feature>
<dbReference type="PROSITE" id="PS00028">
    <property type="entry name" value="ZINC_FINGER_C2H2_1"/>
    <property type="match status" value="4"/>
</dbReference>
<dbReference type="EnsemblMetazoa" id="AALFPA23_005211.R6591">
    <property type="protein sequence ID" value="AALFPA23_005211.P6591"/>
    <property type="gene ID" value="AALFPA23_005211"/>
</dbReference>
<dbReference type="SUPFAM" id="SSF57667">
    <property type="entry name" value="beta-beta-alpha zinc fingers"/>
    <property type="match status" value="3"/>
</dbReference>
<dbReference type="Pfam" id="PF23561">
    <property type="entry name" value="zf-C2H2_15"/>
    <property type="match status" value="1"/>
</dbReference>
<evidence type="ECO:0000256" key="2">
    <source>
        <dbReference type="ARBA" id="ARBA00022723"/>
    </source>
</evidence>
<feature type="compositionally biased region" description="Low complexity" evidence="8">
    <location>
        <begin position="78"/>
        <end position="87"/>
    </location>
</feature>
<feature type="region of interest" description="Disordered" evidence="8">
    <location>
        <begin position="490"/>
        <end position="557"/>
    </location>
</feature>
<keyword evidence="5" id="KW-0862">Zinc</keyword>
<keyword evidence="2" id="KW-0479">Metal-binding</keyword>
<reference evidence="11" key="1">
    <citation type="journal article" date="2015" name="Proc. Natl. Acad. Sci. U.S.A.">
        <title>Genome sequence of the Asian Tiger mosquito, Aedes albopictus, reveals insights into its biology, genetics, and evolution.</title>
        <authorList>
            <person name="Chen X.G."/>
            <person name="Jiang X."/>
            <person name="Gu J."/>
            <person name="Xu M."/>
            <person name="Wu Y."/>
            <person name="Deng Y."/>
            <person name="Zhang C."/>
            <person name="Bonizzoni M."/>
            <person name="Dermauw W."/>
            <person name="Vontas J."/>
            <person name="Armbruster P."/>
            <person name="Huang X."/>
            <person name="Yang Y."/>
            <person name="Zhang H."/>
            <person name="He W."/>
            <person name="Peng H."/>
            <person name="Liu Y."/>
            <person name="Wu K."/>
            <person name="Chen J."/>
            <person name="Lirakis M."/>
            <person name="Topalis P."/>
            <person name="Van Leeuwen T."/>
            <person name="Hall A.B."/>
            <person name="Jiang X."/>
            <person name="Thorpe C."/>
            <person name="Mueller R.L."/>
            <person name="Sun C."/>
            <person name="Waterhouse R.M."/>
            <person name="Yan G."/>
            <person name="Tu Z.J."/>
            <person name="Fang X."/>
            <person name="James A.A."/>
        </authorList>
    </citation>
    <scope>NUCLEOTIDE SEQUENCE [LARGE SCALE GENOMIC DNA]</scope>
    <source>
        <strain evidence="11">Foshan</strain>
    </source>
</reference>
<evidence type="ECO:0000256" key="5">
    <source>
        <dbReference type="ARBA" id="ARBA00022833"/>
    </source>
</evidence>
<evidence type="ECO:0000256" key="4">
    <source>
        <dbReference type="ARBA" id="ARBA00022771"/>
    </source>
</evidence>
<evidence type="ECO:0000256" key="1">
    <source>
        <dbReference type="ARBA" id="ARBA00004123"/>
    </source>
</evidence>
<feature type="compositionally biased region" description="Acidic residues" evidence="8">
    <location>
        <begin position="92"/>
        <end position="101"/>
    </location>
</feature>
<feature type="region of interest" description="Disordered" evidence="8">
    <location>
        <begin position="317"/>
        <end position="345"/>
    </location>
</feature>
<reference evidence="10" key="2">
    <citation type="submission" date="2025-05" db="UniProtKB">
        <authorList>
            <consortium name="EnsemblMetazoa"/>
        </authorList>
    </citation>
    <scope>IDENTIFICATION</scope>
    <source>
        <strain evidence="10">Foshan</strain>
    </source>
</reference>
<dbReference type="SMART" id="SM00355">
    <property type="entry name" value="ZnF_C2H2"/>
    <property type="match status" value="5"/>
</dbReference>
<keyword evidence="3" id="KW-0677">Repeat</keyword>
<feature type="domain" description="C2H2-type" evidence="9">
    <location>
        <begin position="389"/>
        <end position="416"/>
    </location>
</feature>
<keyword evidence="6" id="KW-0539">Nucleus</keyword>
<protein>
    <recommendedName>
        <fullName evidence="9">C2H2-type domain-containing protein</fullName>
    </recommendedName>
</protein>
<dbReference type="Gene3D" id="3.30.160.60">
    <property type="entry name" value="Classic Zinc Finger"/>
    <property type="match status" value="5"/>
</dbReference>
<dbReference type="InterPro" id="IPR036236">
    <property type="entry name" value="Znf_C2H2_sf"/>
</dbReference>
<feature type="region of interest" description="Disordered" evidence="8">
    <location>
        <begin position="78"/>
        <end position="111"/>
    </location>
</feature>
<feature type="compositionally biased region" description="Low complexity" evidence="8">
    <location>
        <begin position="519"/>
        <end position="531"/>
    </location>
</feature>
<dbReference type="InterPro" id="IPR043359">
    <property type="entry name" value="GLI-like"/>
</dbReference>
<feature type="compositionally biased region" description="Polar residues" evidence="8">
    <location>
        <begin position="273"/>
        <end position="285"/>
    </location>
</feature>
<evidence type="ECO:0000256" key="3">
    <source>
        <dbReference type="ARBA" id="ARBA00022737"/>
    </source>
</evidence>